<evidence type="ECO:0000256" key="7">
    <source>
        <dbReference type="ARBA" id="ARBA00023239"/>
    </source>
</evidence>
<dbReference type="Proteomes" id="UP000026960">
    <property type="component" value="Chromosome 5"/>
</dbReference>
<dbReference type="eggNOG" id="ENOG502QQ5F">
    <property type="taxonomic scope" value="Eukaryota"/>
</dbReference>
<dbReference type="InterPro" id="IPR002022">
    <property type="entry name" value="Pec_lyase"/>
</dbReference>
<evidence type="ECO:0000256" key="2">
    <source>
        <dbReference type="ARBA" id="ARBA00005220"/>
    </source>
</evidence>
<dbReference type="PANTHER" id="PTHR31683:SF187">
    <property type="entry name" value="PECTATE LYASE 18-RELATED"/>
    <property type="match status" value="1"/>
</dbReference>
<feature type="compositionally biased region" description="Polar residues" evidence="9">
    <location>
        <begin position="356"/>
        <end position="365"/>
    </location>
</feature>
<feature type="domain" description="Pectate lyase" evidence="10">
    <location>
        <begin position="114"/>
        <end position="302"/>
    </location>
</feature>
<dbReference type="Gene3D" id="2.160.20.10">
    <property type="entry name" value="Single-stranded right-handed beta-helix, Pectin lyase-like"/>
    <property type="match status" value="1"/>
</dbReference>
<accession>A0A0D3G5K5</accession>
<dbReference type="AlphaFoldDB" id="A0A0D3G5K5"/>
<dbReference type="PANTHER" id="PTHR31683">
    <property type="entry name" value="PECTATE LYASE 18-RELATED"/>
    <property type="match status" value="1"/>
</dbReference>
<dbReference type="Gramene" id="OBART05G10300.1">
    <property type="protein sequence ID" value="OBART05G10300.1"/>
    <property type="gene ID" value="OBART05G10300"/>
</dbReference>
<evidence type="ECO:0000256" key="9">
    <source>
        <dbReference type="SAM" id="MobiDB-lite"/>
    </source>
</evidence>
<proteinExistence type="inferred from homology"/>
<dbReference type="EC" id="4.2.2.2" evidence="3 8"/>
<feature type="signal peptide" evidence="8">
    <location>
        <begin position="1"/>
        <end position="16"/>
    </location>
</feature>
<reference evidence="11" key="1">
    <citation type="journal article" date="2009" name="Rice">
        <title>De Novo Next Generation Sequencing of Plant Genomes.</title>
        <authorList>
            <person name="Rounsley S."/>
            <person name="Marri P.R."/>
            <person name="Yu Y."/>
            <person name="He R."/>
            <person name="Sisneros N."/>
            <person name="Goicoechea J.L."/>
            <person name="Lee S.J."/>
            <person name="Angelova A."/>
            <person name="Kudrna D."/>
            <person name="Luo M."/>
            <person name="Affourtit J."/>
            <person name="Desany B."/>
            <person name="Knight J."/>
            <person name="Niazi F."/>
            <person name="Egholm M."/>
            <person name="Wing R.A."/>
        </authorList>
    </citation>
    <scope>NUCLEOTIDE SEQUENCE [LARGE SCALE GENOMIC DNA]</scope>
    <source>
        <strain evidence="11">cv. IRGC 105608</strain>
    </source>
</reference>
<dbReference type="InterPro" id="IPR018082">
    <property type="entry name" value="AmbAllergen"/>
</dbReference>
<dbReference type="HOGENOM" id="CLU_026608_0_1_1"/>
<reference evidence="11" key="2">
    <citation type="submission" date="2015-03" db="UniProtKB">
        <authorList>
            <consortium name="EnsemblPlants"/>
        </authorList>
    </citation>
    <scope>IDENTIFICATION</scope>
</reference>
<dbReference type="InterPro" id="IPR012334">
    <property type="entry name" value="Pectin_lyas_fold"/>
</dbReference>
<sequence>MAAIFIFIWLFASVLSISSASSPLLINGSTADAAPDCGTGNPIDDCWRCDPGWADNRQRLADCAVGFGRRAVGRKGGRVYVVNDTGDDAARPAPGTLRYGLVQDEPLWIVFAGDMTISSAHELVVSSRKTVDGRGARVVVGDGGACFAVRGASDVVIHGLTIRRCRPAPKLEAGMSDGDGVGVHNSSDVWVDHCTVEACADGLIDVVVGSTRVTLSNKLLRNHDKAILLGHNDDYTDDKAMQVTVAFNRFGPGLVQRMPRCRFGLFHVINNDYIAWQKYAIGGSASPTIISHGNRFYADMAKEVTKRDDDVPESVWHHWNWVSDGDLMLNGAFFRASGEARTDNLKAPSFARSAPSVPSMTSSAGALSCKEGSHC</sequence>
<protein>
    <recommendedName>
        <fullName evidence="3 8">Pectate lyase</fullName>
        <ecNumber evidence="3 8">4.2.2.2</ecNumber>
    </recommendedName>
</protein>
<evidence type="ECO:0000259" key="10">
    <source>
        <dbReference type="SMART" id="SM00656"/>
    </source>
</evidence>
<dbReference type="PaxDb" id="65489-OBART05G10300.1"/>
<dbReference type="STRING" id="65489.A0A0D3G5K5"/>
<comment type="similarity">
    <text evidence="8">Belongs to the polysaccharide lyase 1 family.</text>
</comment>
<evidence type="ECO:0000313" key="11">
    <source>
        <dbReference type="EnsemblPlants" id="OBART05G10300.1"/>
    </source>
</evidence>
<dbReference type="GO" id="GO:0046872">
    <property type="term" value="F:metal ion binding"/>
    <property type="evidence" value="ECO:0007669"/>
    <property type="project" value="UniProtKB-KW"/>
</dbReference>
<organism evidence="11">
    <name type="scientific">Oryza barthii</name>
    <dbReference type="NCBI Taxonomy" id="65489"/>
    <lineage>
        <taxon>Eukaryota</taxon>
        <taxon>Viridiplantae</taxon>
        <taxon>Streptophyta</taxon>
        <taxon>Embryophyta</taxon>
        <taxon>Tracheophyta</taxon>
        <taxon>Spermatophyta</taxon>
        <taxon>Magnoliopsida</taxon>
        <taxon>Liliopsida</taxon>
        <taxon>Poales</taxon>
        <taxon>Poaceae</taxon>
        <taxon>BOP clade</taxon>
        <taxon>Oryzoideae</taxon>
        <taxon>Oryzeae</taxon>
        <taxon>Oryzinae</taxon>
        <taxon>Oryza</taxon>
    </lineage>
</organism>
<evidence type="ECO:0000256" key="1">
    <source>
        <dbReference type="ARBA" id="ARBA00000695"/>
    </source>
</evidence>
<evidence type="ECO:0000256" key="3">
    <source>
        <dbReference type="ARBA" id="ARBA00012272"/>
    </source>
</evidence>
<evidence type="ECO:0000313" key="12">
    <source>
        <dbReference type="Proteomes" id="UP000026960"/>
    </source>
</evidence>
<dbReference type="SUPFAM" id="SSF51126">
    <property type="entry name" value="Pectin lyase-like"/>
    <property type="match status" value="1"/>
</dbReference>
<keyword evidence="4 8" id="KW-0479">Metal-binding</keyword>
<keyword evidence="12" id="KW-1185">Reference proteome</keyword>
<dbReference type="UniPathway" id="UPA00545">
    <property type="reaction ID" value="UER00824"/>
</dbReference>
<dbReference type="PRINTS" id="PR00807">
    <property type="entry name" value="AMBALLERGEN"/>
</dbReference>
<comment type="cofactor">
    <cofactor evidence="8">
        <name>Ca(2+)</name>
        <dbReference type="ChEBI" id="CHEBI:29108"/>
    </cofactor>
    <text evidence="8">Binds 1 Ca(2+) ion. Required for its activity.</text>
</comment>
<evidence type="ECO:0000256" key="5">
    <source>
        <dbReference type="ARBA" id="ARBA00022729"/>
    </source>
</evidence>
<dbReference type="Pfam" id="PF00544">
    <property type="entry name" value="Pectate_lyase_4"/>
    <property type="match status" value="1"/>
</dbReference>
<dbReference type="EnsemblPlants" id="OBART05G10300.1">
    <property type="protein sequence ID" value="OBART05G10300.1"/>
    <property type="gene ID" value="OBART05G10300"/>
</dbReference>
<name>A0A0D3G5K5_9ORYZ</name>
<dbReference type="SMART" id="SM00656">
    <property type="entry name" value="Amb_all"/>
    <property type="match status" value="1"/>
</dbReference>
<evidence type="ECO:0000256" key="8">
    <source>
        <dbReference type="RuleBase" id="RU361123"/>
    </source>
</evidence>
<comment type="catalytic activity">
    <reaction evidence="1 8">
        <text>Eliminative cleavage of (1-&gt;4)-alpha-D-galacturonan to give oligosaccharides with 4-deoxy-alpha-D-galact-4-enuronosyl groups at their non-reducing ends.</text>
        <dbReference type="EC" id="4.2.2.2"/>
    </reaction>
</comment>
<comment type="pathway">
    <text evidence="2 8">Glycan metabolism; pectin degradation; 2-dehydro-3-deoxy-D-gluconate from pectin: step 2/5.</text>
</comment>
<feature type="region of interest" description="Disordered" evidence="9">
    <location>
        <begin position="354"/>
        <end position="375"/>
    </location>
</feature>
<dbReference type="InterPro" id="IPR045032">
    <property type="entry name" value="PEL"/>
</dbReference>
<dbReference type="InterPro" id="IPR011050">
    <property type="entry name" value="Pectin_lyase_fold/virulence"/>
</dbReference>
<keyword evidence="6 8" id="KW-0106">Calcium</keyword>
<evidence type="ECO:0000256" key="6">
    <source>
        <dbReference type="ARBA" id="ARBA00022837"/>
    </source>
</evidence>
<keyword evidence="5 8" id="KW-0732">Signal</keyword>
<dbReference type="GO" id="GO:0030570">
    <property type="term" value="F:pectate lyase activity"/>
    <property type="evidence" value="ECO:0007669"/>
    <property type="project" value="UniProtKB-EC"/>
</dbReference>
<keyword evidence="7 8" id="KW-0456">Lyase</keyword>
<feature type="chain" id="PRO_5005113421" description="Pectate lyase" evidence="8">
    <location>
        <begin position="17"/>
        <end position="375"/>
    </location>
</feature>
<dbReference type="GO" id="GO:0045490">
    <property type="term" value="P:pectin catabolic process"/>
    <property type="evidence" value="ECO:0007669"/>
    <property type="project" value="UniProtKB-UniPathway"/>
</dbReference>
<evidence type="ECO:0000256" key="4">
    <source>
        <dbReference type="ARBA" id="ARBA00022723"/>
    </source>
</evidence>